<evidence type="ECO:0000256" key="8">
    <source>
        <dbReference type="ARBA" id="ARBA00023002"/>
    </source>
</evidence>
<evidence type="ECO:0000256" key="5">
    <source>
        <dbReference type="ARBA" id="ARBA00022502"/>
    </source>
</evidence>
<keyword evidence="5" id="KW-0337">GPI-anchor biosynthesis</keyword>
<evidence type="ECO:0000256" key="9">
    <source>
        <dbReference type="ARBA" id="ARBA00023136"/>
    </source>
</evidence>
<evidence type="ECO:0000256" key="10">
    <source>
        <dbReference type="SAM" id="MobiDB-lite"/>
    </source>
</evidence>
<dbReference type="GO" id="GO:0005783">
    <property type="term" value="C:endoplasmic reticulum"/>
    <property type="evidence" value="ECO:0007669"/>
    <property type="project" value="TreeGrafter"/>
</dbReference>
<feature type="compositionally biased region" description="Acidic residues" evidence="10">
    <location>
        <begin position="145"/>
        <end position="163"/>
    </location>
</feature>
<protein>
    <recommendedName>
        <fullName evidence="4">GPI-anchored wall transfer protein 1</fullName>
    </recommendedName>
</protein>
<evidence type="ECO:0000259" key="12">
    <source>
        <dbReference type="PROSITE" id="PS50835"/>
    </source>
</evidence>
<dbReference type="PANTHER" id="PTHR20661">
    <property type="entry name" value="PHOSPHATIDYLINOSITOL-GLYCAN BIOSYNTHESIS CLASS W PROTEIN"/>
    <property type="match status" value="1"/>
</dbReference>
<feature type="compositionally biased region" description="Low complexity" evidence="10">
    <location>
        <begin position="743"/>
        <end position="758"/>
    </location>
</feature>
<feature type="region of interest" description="Disordered" evidence="10">
    <location>
        <begin position="145"/>
        <end position="169"/>
    </location>
</feature>
<reference evidence="13" key="1">
    <citation type="submission" date="2014-08" db="EMBL/GenBank/DDBJ databases">
        <authorList>
            <person name="Sharma Rahul"/>
            <person name="Thines Marco"/>
        </authorList>
    </citation>
    <scope>NUCLEOTIDE SEQUENCE</scope>
</reference>
<dbReference type="Pfam" id="PF06423">
    <property type="entry name" value="GWT1"/>
    <property type="match status" value="2"/>
</dbReference>
<evidence type="ECO:0000256" key="6">
    <source>
        <dbReference type="ARBA" id="ARBA00022692"/>
    </source>
</evidence>
<dbReference type="AlphaFoldDB" id="A0A0F7SL17"/>
<evidence type="ECO:0000256" key="7">
    <source>
        <dbReference type="ARBA" id="ARBA00022989"/>
    </source>
</evidence>
<evidence type="ECO:0000256" key="2">
    <source>
        <dbReference type="ARBA" id="ARBA00004687"/>
    </source>
</evidence>
<dbReference type="GO" id="GO:0072659">
    <property type="term" value="P:protein localization to plasma membrane"/>
    <property type="evidence" value="ECO:0007669"/>
    <property type="project" value="TreeGrafter"/>
</dbReference>
<dbReference type="InterPro" id="IPR003819">
    <property type="entry name" value="TauD/TfdA-like"/>
</dbReference>
<feature type="region of interest" description="Disordered" evidence="10">
    <location>
        <begin position="691"/>
        <end position="758"/>
    </location>
</feature>
<dbReference type="GO" id="GO:0032216">
    <property type="term" value="F:glucosaminyl-phosphatidylinositol O-acyltransferase activity"/>
    <property type="evidence" value="ECO:0007669"/>
    <property type="project" value="TreeGrafter"/>
</dbReference>
<accession>A0A0F7SL17</accession>
<dbReference type="GO" id="GO:0006506">
    <property type="term" value="P:GPI anchor biosynthetic process"/>
    <property type="evidence" value="ECO:0007669"/>
    <property type="project" value="UniProtKB-UniPathway"/>
</dbReference>
<keyword evidence="6 11" id="KW-0812">Transmembrane</keyword>
<dbReference type="Pfam" id="PF02668">
    <property type="entry name" value="TauD"/>
    <property type="match status" value="2"/>
</dbReference>
<dbReference type="SUPFAM" id="SSF51197">
    <property type="entry name" value="Clavaminate synthase-like"/>
    <property type="match status" value="1"/>
</dbReference>
<comment type="pathway">
    <text evidence="2">Glycolipid biosynthesis; glycosylphosphatidylinositol-anchor biosynthesis.</text>
</comment>
<dbReference type="InterPro" id="IPR009447">
    <property type="entry name" value="PIGW/GWT1"/>
</dbReference>
<sequence length="1188" mass="131925">MSFKDAKESFVSGGTGSSIGTINAVTGVGLASYLLYSCLYHKFNSSFPSISSSVPTSTFTSTPTFSAVGRFLFEYATSVLPLLLALTIYSGEPWSFVGSLVGLAIASWAVPVVTGGMNSLKPVSLEIARERDEGLRRRRFLAADEDEDEDEIEVDEKDEEEERVDGKDTGQEYVLVEKLEDEIQDPPDMDTLKRAVKRATMDKPLGRSPRKKSSLKQNSNETKVKIEAVEPRSPTQSFLTVYRAHMMVITVLSILAVDFNIFPREFGKTELFGTSVMDVGVGSFVMSLGIISARPFLRPASSSTRPISIIPAVLTSIRKNAWTVVMGLVRVAMVKGAKYPEHVTEYGVHWNFFFTMGLVPPFGVLIYPLTRYLNFSAFGIILTLVHQALLSFYGLEQWAINSPRTNLLTMNKEGIVSFPGYLALYLLGLDLGQYILPPSARFAYSLRRPTSKTISKPGSLVPVLVGLSAVWWTLLWITMGCGVDGWGVQVSRRLANLPYVLWITAFNTTFLLGYLAIQLAFEPTTIESSREIVSNRGASVPLLLAAGNTNAQLVFLIANLLTGLTNLSINSLEMTNVQAVGILIAYSGAVYGIAWMLQGIQLKGFVRLHRLTNGPTAEHTLISIYLEISDTQATIHHHHSSTMHPIYLPKSKLSIPKSVLPSGICVTPHRGPSIPSGLSLADSIMKKQHVRSESLSSFLNQRPPNKSSPPSSDRTFYESRSSRTPLSRPRPSPPKTSVAPPGISQRSSDRLSSSSTSYQLIDPQSTITVFSQPFLSPSRASSGKKIDTPSTTFTLTCPSLGIDRKTFSARWVRDSDVSLYSVDASTRQKKHQSDEPDPTIRLIDEDSTKRPITVVNVSELKAMGETVAAELGPCLKFRWEGTGLRKNSQSAKALARRMVGANIYSLIPLVFLSRTKEEAPLVPKSIPWVASDLKDLQTLWTSYEDFKFTPRALHTVLRQLATHGIAFIRDVPTDQTENDTCELRALANRIGELRHTFYGQTWDVRSLGDRGRNVAYTDVPLGLHMDLLYFQNPPQLQFLHSLRARAKGGASYFVDSFRAAEDLRQRKPDVFRKLTMAKREIKHVNYSPPFQAPFPPDPNSSEVAMDALKAFAKELRDPKLVFELTLKEGECVVFDNRRVLHARRGFKEIEDSGLRDGPQRWLKGCYVDGDAAWDRLRVLEGEKRRGEW</sequence>
<feature type="region of interest" description="Disordered" evidence="10">
    <location>
        <begin position="199"/>
        <end position="223"/>
    </location>
</feature>
<feature type="transmembrane region" description="Helical" evidence="11">
    <location>
        <begin position="577"/>
        <end position="597"/>
    </location>
</feature>
<feature type="domain" description="Ig-like" evidence="12">
    <location>
        <begin position="763"/>
        <end position="815"/>
    </location>
</feature>
<feature type="transmembrane region" description="Helical" evidence="11">
    <location>
        <begin position="96"/>
        <end position="114"/>
    </location>
</feature>
<name>A0A0F7SL17_PHARH</name>
<evidence type="ECO:0000256" key="1">
    <source>
        <dbReference type="ARBA" id="ARBA00004141"/>
    </source>
</evidence>
<organism evidence="13">
    <name type="scientific">Phaffia rhodozyma</name>
    <name type="common">Yeast</name>
    <name type="synonym">Xanthophyllomyces dendrorhous</name>
    <dbReference type="NCBI Taxonomy" id="264483"/>
    <lineage>
        <taxon>Eukaryota</taxon>
        <taxon>Fungi</taxon>
        <taxon>Dikarya</taxon>
        <taxon>Basidiomycota</taxon>
        <taxon>Agaricomycotina</taxon>
        <taxon>Tremellomycetes</taxon>
        <taxon>Cystofilobasidiales</taxon>
        <taxon>Mrakiaceae</taxon>
        <taxon>Phaffia</taxon>
    </lineage>
</organism>
<evidence type="ECO:0000313" key="13">
    <source>
        <dbReference type="EMBL" id="CED82797.1"/>
    </source>
</evidence>
<dbReference type="PROSITE" id="PS50835">
    <property type="entry name" value="IG_LIKE"/>
    <property type="match status" value="1"/>
</dbReference>
<feature type="compositionally biased region" description="Polar residues" evidence="10">
    <location>
        <begin position="693"/>
        <end position="714"/>
    </location>
</feature>
<feature type="transmembrane region" description="Helical" evidence="11">
    <location>
        <begin position="71"/>
        <end position="90"/>
    </location>
</feature>
<evidence type="ECO:0000256" key="4">
    <source>
        <dbReference type="ARBA" id="ARBA00014495"/>
    </source>
</evidence>
<comment type="similarity">
    <text evidence="3">Belongs to the PIGW family.</text>
</comment>
<keyword evidence="8" id="KW-0560">Oxidoreductase</keyword>
<dbReference type="GO" id="GO:0016020">
    <property type="term" value="C:membrane"/>
    <property type="evidence" value="ECO:0007669"/>
    <property type="project" value="UniProtKB-SubCell"/>
</dbReference>
<feature type="transmembrane region" description="Helical" evidence="11">
    <location>
        <begin position="20"/>
        <end position="39"/>
    </location>
</feature>
<keyword evidence="7 11" id="KW-1133">Transmembrane helix</keyword>
<comment type="subcellular location">
    <subcellularLocation>
        <location evidence="1">Membrane</location>
        <topology evidence="1">Multi-pass membrane protein</topology>
    </subcellularLocation>
</comment>
<evidence type="ECO:0000256" key="3">
    <source>
        <dbReference type="ARBA" id="ARBA00007559"/>
    </source>
</evidence>
<dbReference type="PANTHER" id="PTHR20661:SF0">
    <property type="entry name" value="PHOSPHATIDYLINOSITOL-GLYCAN BIOSYNTHESIS CLASS W PROTEIN"/>
    <property type="match status" value="1"/>
</dbReference>
<dbReference type="GO" id="GO:0016491">
    <property type="term" value="F:oxidoreductase activity"/>
    <property type="evidence" value="ECO:0007669"/>
    <property type="project" value="UniProtKB-KW"/>
</dbReference>
<feature type="transmembrane region" description="Helical" evidence="11">
    <location>
        <begin position="457"/>
        <end position="479"/>
    </location>
</feature>
<dbReference type="EMBL" id="LN483142">
    <property type="protein sequence ID" value="CED82797.1"/>
    <property type="molecule type" value="Genomic_DNA"/>
</dbReference>
<feature type="transmembrane region" description="Helical" evidence="11">
    <location>
        <begin position="542"/>
        <end position="565"/>
    </location>
</feature>
<feature type="transmembrane region" description="Helical" evidence="11">
    <location>
        <begin position="279"/>
        <end position="297"/>
    </location>
</feature>
<evidence type="ECO:0000256" key="11">
    <source>
        <dbReference type="SAM" id="Phobius"/>
    </source>
</evidence>
<dbReference type="Gene3D" id="3.60.130.10">
    <property type="entry name" value="Clavaminate synthase-like"/>
    <property type="match status" value="2"/>
</dbReference>
<dbReference type="InterPro" id="IPR007110">
    <property type="entry name" value="Ig-like_dom"/>
</dbReference>
<keyword evidence="9 11" id="KW-0472">Membrane</keyword>
<feature type="transmembrane region" description="Helical" evidence="11">
    <location>
        <begin position="415"/>
        <end position="436"/>
    </location>
</feature>
<feature type="transmembrane region" description="Helical" evidence="11">
    <location>
        <begin position="375"/>
        <end position="395"/>
    </location>
</feature>
<feature type="transmembrane region" description="Helical" evidence="11">
    <location>
        <begin position="349"/>
        <end position="368"/>
    </location>
</feature>
<feature type="transmembrane region" description="Helical" evidence="11">
    <location>
        <begin position="499"/>
        <end position="521"/>
    </location>
</feature>
<feature type="transmembrane region" description="Helical" evidence="11">
    <location>
        <begin position="241"/>
        <end position="259"/>
    </location>
</feature>
<proteinExistence type="inferred from homology"/>
<dbReference type="InterPro" id="IPR042098">
    <property type="entry name" value="TauD-like_sf"/>
</dbReference>
<dbReference type="UniPathway" id="UPA00196"/>